<dbReference type="Pfam" id="PF24883">
    <property type="entry name" value="NPHP3_N"/>
    <property type="match status" value="1"/>
</dbReference>
<evidence type="ECO:0000313" key="4">
    <source>
        <dbReference type="Proteomes" id="UP001060012"/>
    </source>
</evidence>
<evidence type="ECO:0000259" key="2">
    <source>
        <dbReference type="Pfam" id="PF24883"/>
    </source>
</evidence>
<name>A0ABY5E4Z2_9BACT</name>
<gene>
    <name evidence="3" type="ORF">NJU99_13280</name>
</gene>
<organism evidence="3 4">
    <name type="scientific">Arcobacter roscoffensis</name>
    <dbReference type="NCBI Taxonomy" id="2961520"/>
    <lineage>
        <taxon>Bacteria</taxon>
        <taxon>Pseudomonadati</taxon>
        <taxon>Campylobacterota</taxon>
        <taxon>Epsilonproteobacteria</taxon>
        <taxon>Campylobacterales</taxon>
        <taxon>Arcobacteraceae</taxon>
        <taxon>Arcobacter</taxon>
    </lineage>
</organism>
<dbReference type="Proteomes" id="UP001060012">
    <property type="component" value="Chromosome"/>
</dbReference>
<keyword evidence="1" id="KW-0677">Repeat</keyword>
<dbReference type="InterPro" id="IPR056884">
    <property type="entry name" value="NPHP3-like_N"/>
</dbReference>
<proteinExistence type="predicted"/>
<evidence type="ECO:0000256" key="1">
    <source>
        <dbReference type="ARBA" id="ARBA00022737"/>
    </source>
</evidence>
<reference evidence="3" key="1">
    <citation type="submission" date="2022-07" db="EMBL/GenBank/DDBJ databases">
        <title>Arcobacter roscoffensis sp. nov., a marine bacterium isolated from coastal seawater collected from Roscoff, France.</title>
        <authorList>
            <person name="Pascual J."/>
            <person name="Lepeaux C."/>
            <person name="Methner A."/>
            <person name="Overmann J."/>
        </authorList>
    </citation>
    <scope>NUCLEOTIDE SEQUENCE</scope>
    <source>
        <strain evidence="3">ARW1-2F2</strain>
    </source>
</reference>
<sequence>MSLNTAHEGYAYQDLLTIYFILDELLKGNKDSIFSIDKKHIDNDRFDDLVITSGTYIQRKQIKYSNETTAKELAKDDFSNDSNYKLAIYELYNSWQQLNSDKSEFRLCLAWDEPTEDNIKKVLAPLSDGKSSFSNFTTKLFKIDLDVLWEENPEKFNRWDSLKRYVRENSVERDDFKKFCDELIIEIELPKASLNISNPSDLENILLKQAERLGIGVYPNEDIYIVDFLERFAKKIGEYRASSSEKSLEDILIDLRVKTDFGNIKQKFEIDQTKNIKSLDKFSSFYTKVIENNKTLLIGEPGSGKSWFLTNFIEHLSDTSKKVIRHYCFTSTEDESFYEKRVTSDVFFGNLIADIIKEFPNLKEVKDKLFASDLNELNILLSHIDEELIIIIDGLDHIDRVLKNSVTLSQEKTKIIDFISQINISKNISIILGSQPVNEIRTLVESFSYIEEKIPKWNIDDTIELMDKYLLEDGLIDTKSLSEYIFEKSEGNPLYLTYIIKTLLVQGSSLEAIEALPQYEFNLKSYYEYLSEQINNNITSEVLACLEFSVTRTELSEIITFTHHLEDNLKILSPVIAENISRGGIKLYHDSFRRFNVEKLKANANIDEIYKVIAKWLKEQDFYEHAKSYRHLLKYYIKLKKFKKVKTYASVDFLTKSLYNGYSEDIIKINYDNFLYIAKETLDWSLFVYLSEINRTIYTTISEDYNSEFLENFELYFEAVGLIYGFNRAYEMLFFDGEQNFSYSITAKAFYILDNYDYPIDWNLIENFFDGSIELEKFKYYICYIISLNNIDDFIKENKDNIFTPNYSEFLNILIEEIYFKLGIEKINEVANLYSIDPNLINKVLIEINVNDRLLSPNSEIELDDLNLDFIQNHYQEGIVENFFSTINKYGIHDIGRLKSFKETIPYYNFFYNWIHFEIDICIIENELVNNVDNETLSNEVLEKLKFLASDVEPFKGTPRACDLTRNQSFLMKKSIERALSYVRIPAVWKEIIECLEIISFGTMTYIKGSQGGVLPYGMLMDILFNYLNDDNKEYVLELYRKIDEGRSENYNYHLDYKLKKSILLSNIGEINDAKKELYDAVTLITSYTFHKDRTLEEIIEPLNSINNIEHKFAKKYAKKLKYLTDAVMKHTDDGKNTCWLTTEWFEEFLKVDSKLSSMYLLNQLLNRPNFWKLDFMFVDYIKYNTNKIDHIILNFLHKLSPTNCKNSYINSFVDNIYNIIQTDEKLAKQSLINILSRDLNNFYDKLTEKTSKKIEVLKNILNISIHIKEIENRNDFLSYSKDSLSETINKQFSIDTFSSTEKTTDNIIEYYENKDDLSDKDLNYLFHFLKENNESSTIKKVLISLIHKRLPRGETYFENIRKLINKLDIQNNTKIFLLVNIFIYSKDGWYRQFINKEALKDAIAIDENEILNVLAKCLFKIFSNFGYGAKSTANLIIAFEYAGINKEEVLSMYKTGFEQVEYRLPNESEFKWKEVKDKELKNMNDNEFAIAMILTKMTYLDSLVQKEIIFAINYIFNYNKDLLIKPIKWYLHNLKYFPHISIASLLELFLIQIEDDLSFFQNFKDDIIELQNFENLYIKNILEELLKRIENV</sequence>
<dbReference type="InterPro" id="IPR027417">
    <property type="entry name" value="P-loop_NTPase"/>
</dbReference>
<protein>
    <recommendedName>
        <fullName evidence="2">Nephrocystin 3-like N-terminal domain-containing protein</fullName>
    </recommendedName>
</protein>
<evidence type="ECO:0000313" key="3">
    <source>
        <dbReference type="EMBL" id="UTJ06208.1"/>
    </source>
</evidence>
<dbReference type="RefSeq" id="WP_254576388.1">
    <property type="nucleotide sequence ID" value="NZ_CP100595.1"/>
</dbReference>
<accession>A0ABY5E4Z2</accession>
<dbReference type="Gene3D" id="3.40.50.300">
    <property type="entry name" value="P-loop containing nucleotide triphosphate hydrolases"/>
    <property type="match status" value="1"/>
</dbReference>
<dbReference type="EMBL" id="CP100595">
    <property type="protein sequence ID" value="UTJ06208.1"/>
    <property type="molecule type" value="Genomic_DNA"/>
</dbReference>
<keyword evidence="4" id="KW-1185">Reference proteome</keyword>
<feature type="domain" description="Nephrocystin 3-like N-terminal" evidence="2">
    <location>
        <begin position="292"/>
        <end position="401"/>
    </location>
</feature>
<dbReference type="SUPFAM" id="SSF52540">
    <property type="entry name" value="P-loop containing nucleoside triphosphate hydrolases"/>
    <property type="match status" value="1"/>
</dbReference>